<dbReference type="InterPro" id="IPR036388">
    <property type="entry name" value="WH-like_DNA-bd_sf"/>
</dbReference>
<evidence type="ECO:0000256" key="1">
    <source>
        <dbReference type="ARBA" id="ARBA00009437"/>
    </source>
</evidence>
<reference evidence="6 7" key="1">
    <citation type="submission" date="2021-06" db="EMBL/GenBank/DDBJ databases">
        <title>Nitratireductor porphyridii sp. nov., isolated from a small marine red alga, Porphyridium purpureum in South Korea.</title>
        <authorList>
            <person name="Kim K.H."/>
            <person name="Kristyanto S."/>
            <person name="Jeon C.O."/>
        </authorList>
    </citation>
    <scope>NUCLEOTIDE SEQUENCE [LARGE SCALE GENOMIC DNA]</scope>
    <source>
        <strain evidence="6 7">R6</strain>
    </source>
</reference>
<dbReference type="SUPFAM" id="SSF53850">
    <property type="entry name" value="Periplasmic binding protein-like II"/>
    <property type="match status" value="1"/>
</dbReference>
<evidence type="ECO:0000256" key="2">
    <source>
        <dbReference type="ARBA" id="ARBA00023015"/>
    </source>
</evidence>
<dbReference type="Pfam" id="PF00126">
    <property type="entry name" value="HTH_1"/>
    <property type="match status" value="1"/>
</dbReference>
<accession>A0ABS7RAK7</accession>
<dbReference type="Gene3D" id="3.40.190.10">
    <property type="entry name" value="Periplasmic binding protein-like II"/>
    <property type="match status" value="2"/>
</dbReference>
<sequence>MPISLRQIRYFVATAELGQISQAAVELSISQSAVTTAVRELERTVNLQLFERSSSGMELTPAGREFLFHAYEILQKVHEATHLTVPSGNVEGRLVVAATYTVIGYFLPDHLQRLQRAFPGLDIQLHEVNREAIEEGLLDERYDIAVVLTSNVRDPQIASETMMSSTRRLWVPSRHPFLKKARVGLADVASEPYIMLTVDEAANTSLSYWSTSHYSPNVKLRTSSVEAVRSMVASGQGVAILSDMVYRPWSLEGQRLETIVLQEPIPAMNVGLAWARHARFNKAMEAFRAYFRQAFHIPQMRTDTSPAAHPHPAKTDGAG</sequence>
<feature type="domain" description="HTH lysR-type" evidence="5">
    <location>
        <begin position="3"/>
        <end position="60"/>
    </location>
</feature>
<proteinExistence type="inferred from homology"/>
<dbReference type="Proteomes" id="UP000777661">
    <property type="component" value="Unassembled WGS sequence"/>
</dbReference>
<dbReference type="PANTHER" id="PTHR30346:SF0">
    <property type="entry name" value="HCA OPERON TRANSCRIPTIONAL ACTIVATOR HCAR"/>
    <property type="match status" value="1"/>
</dbReference>
<comment type="caution">
    <text evidence="6">The sequence shown here is derived from an EMBL/GenBank/DDBJ whole genome shotgun (WGS) entry which is preliminary data.</text>
</comment>
<dbReference type="PANTHER" id="PTHR30346">
    <property type="entry name" value="TRANSCRIPTIONAL DUAL REGULATOR HCAR-RELATED"/>
    <property type="match status" value="1"/>
</dbReference>
<gene>
    <name evidence="6" type="ORF">KVG22_15210</name>
</gene>
<dbReference type="InterPro" id="IPR000847">
    <property type="entry name" value="LysR_HTH_N"/>
</dbReference>
<evidence type="ECO:0000259" key="5">
    <source>
        <dbReference type="PROSITE" id="PS50931"/>
    </source>
</evidence>
<dbReference type="RefSeq" id="WP_065815963.1">
    <property type="nucleotide sequence ID" value="NZ_JAHSQO010000004.1"/>
</dbReference>
<dbReference type="InterPro" id="IPR036390">
    <property type="entry name" value="WH_DNA-bd_sf"/>
</dbReference>
<dbReference type="EMBL" id="JAHSQO010000004">
    <property type="protein sequence ID" value="MBY8917953.1"/>
    <property type="molecule type" value="Genomic_DNA"/>
</dbReference>
<keyword evidence="2" id="KW-0805">Transcription regulation</keyword>
<evidence type="ECO:0000256" key="3">
    <source>
        <dbReference type="ARBA" id="ARBA00023125"/>
    </source>
</evidence>
<dbReference type="PROSITE" id="PS50931">
    <property type="entry name" value="HTH_LYSR"/>
    <property type="match status" value="1"/>
</dbReference>
<keyword evidence="4" id="KW-0804">Transcription</keyword>
<evidence type="ECO:0000256" key="4">
    <source>
        <dbReference type="ARBA" id="ARBA00023163"/>
    </source>
</evidence>
<protein>
    <submittedName>
        <fullName evidence="6">LysR family transcriptional regulator</fullName>
    </submittedName>
</protein>
<comment type="similarity">
    <text evidence="1">Belongs to the LysR transcriptional regulatory family.</text>
</comment>
<keyword evidence="7" id="KW-1185">Reference proteome</keyword>
<evidence type="ECO:0000313" key="6">
    <source>
        <dbReference type="EMBL" id="MBY8917953.1"/>
    </source>
</evidence>
<dbReference type="CDD" id="cd08412">
    <property type="entry name" value="PBP2_PAO1_like"/>
    <property type="match status" value="1"/>
</dbReference>
<organism evidence="6 7">
    <name type="scientific">Nitratireductor rhodophyticola</name>
    <dbReference type="NCBI Taxonomy" id="2854036"/>
    <lineage>
        <taxon>Bacteria</taxon>
        <taxon>Pseudomonadati</taxon>
        <taxon>Pseudomonadota</taxon>
        <taxon>Alphaproteobacteria</taxon>
        <taxon>Hyphomicrobiales</taxon>
        <taxon>Phyllobacteriaceae</taxon>
        <taxon>Nitratireductor</taxon>
    </lineage>
</organism>
<evidence type="ECO:0000313" key="7">
    <source>
        <dbReference type="Proteomes" id="UP000777661"/>
    </source>
</evidence>
<dbReference type="SUPFAM" id="SSF46785">
    <property type="entry name" value="Winged helix' DNA-binding domain"/>
    <property type="match status" value="1"/>
</dbReference>
<keyword evidence="3" id="KW-0238">DNA-binding</keyword>
<dbReference type="PRINTS" id="PR00039">
    <property type="entry name" value="HTHLYSR"/>
</dbReference>
<dbReference type="Gene3D" id="1.10.10.10">
    <property type="entry name" value="Winged helix-like DNA-binding domain superfamily/Winged helix DNA-binding domain"/>
    <property type="match status" value="1"/>
</dbReference>
<dbReference type="Pfam" id="PF03466">
    <property type="entry name" value="LysR_substrate"/>
    <property type="match status" value="1"/>
</dbReference>
<dbReference type="InterPro" id="IPR005119">
    <property type="entry name" value="LysR_subst-bd"/>
</dbReference>
<name>A0ABS7RAK7_9HYPH</name>